<organism evidence="1">
    <name type="scientific">hydrothermal vent metagenome</name>
    <dbReference type="NCBI Taxonomy" id="652676"/>
    <lineage>
        <taxon>unclassified sequences</taxon>
        <taxon>metagenomes</taxon>
        <taxon>ecological metagenomes</taxon>
    </lineage>
</organism>
<dbReference type="InterPro" id="IPR011990">
    <property type="entry name" value="TPR-like_helical_dom_sf"/>
</dbReference>
<dbReference type="EMBL" id="UOEW01000043">
    <property type="protein sequence ID" value="VAW33821.1"/>
    <property type="molecule type" value="Genomic_DNA"/>
</dbReference>
<protein>
    <submittedName>
        <fullName evidence="1">Uncharacterized protein</fullName>
    </submittedName>
</protein>
<accession>A0A3B0URV5</accession>
<dbReference type="SUPFAM" id="SSF48452">
    <property type="entry name" value="TPR-like"/>
    <property type="match status" value="1"/>
</dbReference>
<proteinExistence type="predicted"/>
<evidence type="ECO:0000313" key="1">
    <source>
        <dbReference type="EMBL" id="VAW33821.1"/>
    </source>
</evidence>
<gene>
    <name evidence="1" type="ORF">MNBD_GAMMA01-652</name>
</gene>
<name>A0A3B0URV5_9ZZZZ</name>
<reference evidence="1" key="1">
    <citation type="submission" date="2018-06" db="EMBL/GenBank/DDBJ databases">
        <authorList>
            <person name="Zhirakovskaya E."/>
        </authorList>
    </citation>
    <scope>NUCLEOTIDE SEQUENCE</scope>
</reference>
<dbReference type="AlphaFoldDB" id="A0A3B0URV5"/>
<sequence length="195" mass="22864">MSILHCLNNKNWHPILFFMSYETKAAILVEKGKYKKAVKLITRSIKTDAKNLHLYRLRFEYAQFIPFDKLYHEVTEEFFRILLDREVSGNIIHDHYSLYLSTTQGKIGLNDAILLELSAKFAGYGFVNDAVYIINRMIRKNVKPIGLIDAIVSLVNFYLDSNQQQKATQYVQYMIDFFPQSPMTKYLVQVYKQAE</sequence>